<dbReference type="RefSeq" id="WP_112099111.1">
    <property type="nucleotide sequence ID" value="NZ_QMBP01000009.1"/>
</dbReference>
<feature type="chain" id="PRO_5016357801" description="Tat pathway signal protein" evidence="1">
    <location>
        <begin position="27"/>
        <end position="154"/>
    </location>
</feature>
<evidence type="ECO:0000256" key="1">
    <source>
        <dbReference type="SAM" id="SignalP"/>
    </source>
</evidence>
<dbReference type="Proteomes" id="UP000251558">
    <property type="component" value="Unassembled WGS sequence"/>
</dbReference>
<evidence type="ECO:0000313" key="2">
    <source>
        <dbReference type="EMBL" id="RAZ89197.1"/>
    </source>
</evidence>
<sequence>MKCSTASFRLLTSTFVMSLAAAPAWAQSAPAQAPGSAPDSALSLELNAAQPSEKGCRLTFVVKNPLGTDLSKAAFEIALFNQAGVVDRLTVLDFKDLPAGKTKVTRFDLAGADCGKLIRVLINSATECAGTGVEPAACMRGLKTSTKTGIAFGV</sequence>
<reference evidence="2 3" key="2">
    <citation type="submission" date="2018-07" db="EMBL/GenBank/DDBJ databases">
        <title>Diversity of Mesorhizobium strains in Brazil.</title>
        <authorList>
            <person name="Helene L.C.F."/>
            <person name="Dall'Agnol R."/>
            <person name="Delamuta J.R.M."/>
            <person name="Hungria M."/>
        </authorList>
    </citation>
    <scope>NUCLEOTIDE SEQUENCE [LARGE SCALE GENOMIC DNA]</scope>
    <source>
        <strain evidence="2 3">AC99b</strain>
    </source>
</reference>
<gene>
    <name evidence="2" type="ORF">DPM33_19790</name>
</gene>
<proteinExistence type="predicted"/>
<organism evidence="2 3">
    <name type="scientific">Mesorhizobium hawassense</name>
    <dbReference type="NCBI Taxonomy" id="1209954"/>
    <lineage>
        <taxon>Bacteria</taxon>
        <taxon>Pseudomonadati</taxon>
        <taxon>Pseudomonadota</taxon>
        <taxon>Alphaproteobacteria</taxon>
        <taxon>Hyphomicrobiales</taxon>
        <taxon>Phyllobacteriaceae</taxon>
        <taxon>Mesorhizobium</taxon>
    </lineage>
</organism>
<dbReference type="EMBL" id="QMBP01000009">
    <property type="protein sequence ID" value="RAZ89197.1"/>
    <property type="molecule type" value="Genomic_DNA"/>
</dbReference>
<keyword evidence="1" id="KW-0732">Signal</keyword>
<evidence type="ECO:0000313" key="3">
    <source>
        <dbReference type="Proteomes" id="UP000251558"/>
    </source>
</evidence>
<feature type="signal peptide" evidence="1">
    <location>
        <begin position="1"/>
        <end position="26"/>
    </location>
</feature>
<comment type="caution">
    <text evidence="2">The sequence shown here is derived from an EMBL/GenBank/DDBJ whole genome shotgun (WGS) entry which is preliminary data.</text>
</comment>
<dbReference type="AlphaFoldDB" id="A0A330HWX4"/>
<name>A0A330HWX4_9HYPH</name>
<protein>
    <recommendedName>
        <fullName evidence="4">Tat pathway signal protein</fullName>
    </recommendedName>
</protein>
<reference evidence="3" key="1">
    <citation type="submission" date="2018-06" db="EMBL/GenBank/DDBJ databases">
        <authorList>
            <person name="Helene L.C."/>
            <person name="Dall'Agnol R."/>
            <person name="Delamuta J.R."/>
            <person name="Hungria M."/>
        </authorList>
    </citation>
    <scope>NUCLEOTIDE SEQUENCE [LARGE SCALE GENOMIC DNA]</scope>
    <source>
        <strain evidence="3">AC99b</strain>
    </source>
</reference>
<evidence type="ECO:0008006" key="4">
    <source>
        <dbReference type="Google" id="ProtNLM"/>
    </source>
</evidence>
<dbReference type="OrthoDB" id="7707524at2"/>
<accession>A0A330HWX4</accession>
<keyword evidence="3" id="KW-1185">Reference proteome</keyword>